<dbReference type="RefSeq" id="WP_238377184.1">
    <property type="nucleotide sequence ID" value="NZ_FTOE01000001.1"/>
</dbReference>
<keyword evidence="1" id="KW-1133">Transmembrane helix</keyword>
<feature type="transmembrane region" description="Helical" evidence="1">
    <location>
        <begin position="127"/>
        <end position="146"/>
    </location>
</feature>
<feature type="transmembrane region" description="Helical" evidence="1">
    <location>
        <begin position="75"/>
        <end position="96"/>
    </location>
</feature>
<evidence type="ECO:0000256" key="1">
    <source>
        <dbReference type="SAM" id="Phobius"/>
    </source>
</evidence>
<feature type="transmembrane region" description="Helical" evidence="1">
    <location>
        <begin position="200"/>
        <end position="218"/>
    </location>
</feature>
<dbReference type="EMBL" id="FTOE01000001">
    <property type="protein sequence ID" value="SIS45948.1"/>
    <property type="molecule type" value="Genomic_DNA"/>
</dbReference>
<evidence type="ECO:0000313" key="3">
    <source>
        <dbReference type="Proteomes" id="UP000185999"/>
    </source>
</evidence>
<proteinExistence type="predicted"/>
<dbReference type="InterPro" id="IPR007163">
    <property type="entry name" value="VCA0040-like"/>
</dbReference>
<dbReference type="Proteomes" id="UP000185999">
    <property type="component" value="Unassembled WGS sequence"/>
</dbReference>
<dbReference type="PANTHER" id="PTHR37308:SF1">
    <property type="entry name" value="POLYPRENYL-PHOSPHATE TRANSPORTER"/>
    <property type="match status" value="1"/>
</dbReference>
<feature type="transmembrane region" description="Helical" evidence="1">
    <location>
        <begin position="158"/>
        <end position="188"/>
    </location>
</feature>
<keyword evidence="1" id="KW-0812">Transmembrane</keyword>
<dbReference type="PANTHER" id="PTHR37308">
    <property type="entry name" value="INTEGRAL MEMBRANE PROTEIN"/>
    <property type="match status" value="1"/>
</dbReference>
<feature type="transmembrane region" description="Helical" evidence="1">
    <location>
        <begin position="285"/>
        <end position="304"/>
    </location>
</feature>
<feature type="transmembrane region" description="Helical" evidence="1">
    <location>
        <begin position="103"/>
        <end position="121"/>
    </location>
</feature>
<name>A0A1N7J9D2_9GAMM</name>
<gene>
    <name evidence="2" type="ORF">SAMN05421760_101814</name>
</gene>
<sequence>MSQRRSLKDYFILACKGILMGAADAVPGVSGGTIAFITGIYEELIGSIRRFDIDAVKLLFSDGPGAFWDHVNGNFLVTLLSGIAISLLTLSHIVLFMLATYPVMLWSFFFGLILASTWVISRHITHWNMTSTILFLLGAVSAYVVTSIVPTEIEVTSLAVFLSGAVAICAMILPGISGSFILLLLGMYGPVLLAVKNLELSIIGLFMAGCAVGLLSFSRLLNWLFTSYRMFTLALMSGFLLGSLNKVWPWKYTTAYTFDRQGKQIPLVQDNVSPFNYEVLNGQDSFMVASIALLILGMAIVLWMERVQSANR</sequence>
<reference evidence="3" key="1">
    <citation type="submission" date="2017-01" db="EMBL/GenBank/DDBJ databases">
        <authorList>
            <person name="Varghese N."/>
            <person name="Submissions S."/>
        </authorList>
    </citation>
    <scope>NUCLEOTIDE SEQUENCE [LARGE SCALE GENOMIC DNA]</scope>
    <source>
        <strain evidence="3">DSM 22306</strain>
    </source>
</reference>
<dbReference type="AlphaFoldDB" id="A0A1N7J9D2"/>
<dbReference type="STRING" id="619304.SAMN05421760_101814"/>
<accession>A0A1N7J9D2</accession>
<protein>
    <submittedName>
        <fullName evidence="2">Putative membrane protein</fullName>
    </submittedName>
</protein>
<evidence type="ECO:0000313" key="2">
    <source>
        <dbReference type="EMBL" id="SIS45948.1"/>
    </source>
</evidence>
<organism evidence="2 3">
    <name type="scientific">Neptunomonas antarctica</name>
    <dbReference type="NCBI Taxonomy" id="619304"/>
    <lineage>
        <taxon>Bacteria</taxon>
        <taxon>Pseudomonadati</taxon>
        <taxon>Pseudomonadota</taxon>
        <taxon>Gammaproteobacteria</taxon>
        <taxon>Oceanospirillales</taxon>
        <taxon>Oceanospirillaceae</taxon>
        <taxon>Neptunomonas</taxon>
    </lineage>
</organism>
<keyword evidence="1" id="KW-0472">Membrane</keyword>
<keyword evidence="3" id="KW-1185">Reference proteome</keyword>
<dbReference type="Pfam" id="PF04018">
    <property type="entry name" value="VCA0040-like"/>
    <property type="match status" value="1"/>
</dbReference>